<keyword evidence="2" id="KW-0175">Coiled coil</keyword>
<evidence type="ECO:0000256" key="2">
    <source>
        <dbReference type="SAM" id="Coils"/>
    </source>
</evidence>
<feature type="coiled-coil region" evidence="2">
    <location>
        <begin position="90"/>
        <end position="138"/>
    </location>
</feature>
<dbReference type="AlphaFoldDB" id="A0A0V8J457"/>
<dbReference type="OrthoDB" id="2366053at2"/>
<name>A0A0V8J457_9BACL</name>
<proteinExistence type="inferred from homology"/>
<dbReference type="EMBL" id="LNQN01000005">
    <property type="protein sequence ID" value="KSU81731.1"/>
    <property type="molecule type" value="Genomic_DNA"/>
</dbReference>
<reference evidence="3 4" key="1">
    <citation type="journal article" date="2014" name="Antonie Van Leeuwenhoek">
        <title>Fictibacillus enclensis sp. nov., isolated from marine sediment.</title>
        <authorList>
            <person name="Dastager S.G."/>
            <person name="Mawlankar R."/>
            <person name="Srinivasan K."/>
            <person name="Tang S.K."/>
            <person name="Lee J.C."/>
            <person name="Ramana V.V."/>
            <person name="Shouche Y.S."/>
        </authorList>
    </citation>
    <scope>NUCLEOTIDE SEQUENCE [LARGE SCALE GENOMIC DNA]</scope>
    <source>
        <strain evidence="3 4">NIO-1003</strain>
    </source>
</reference>
<evidence type="ECO:0000313" key="3">
    <source>
        <dbReference type="EMBL" id="KSU81731.1"/>
    </source>
</evidence>
<evidence type="ECO:0000256" key="1">
    <source>
        <dbReference type="ARBA" id="ARBA00043985"/>
    </source>
</evidence>
<sequence>MSTLFTRIKNSIVADFHEMLDQKEQKNPIALLNQYLRQCEQEADRVRKLVERQYTLTEEFTKEHREAKAHAEKRKRQADLALQAGESELHEFAVAEQQQYEERAARLNQSREEAARELQNLEQKFEQMKHKLKDMYVKRMELMGRENIARANRGMNKVLDASAGAKPGLRFDEMERYLERLEHQVNSDYHRNTIDERFAQLEKQWESKEKPTIS</sequence>
<organism evidence="3 4">
    <name type="scientific">Fictibacillus enclensis</name>
    <dbReference type="NCBI Taxonomy" id="1017270"/>
    <lineage>
        <taxon>Bacteria</taxon>
        <taxon>Bacillati</taxon>
        <taxon>Bacillota</taxon>
        <taxon>Bacilli</taxon>
        <taxon>Bacillales</taxon>
        <taxon>Fictibacillaceae</taxon>
        <taxon>Fictibacillus</taxon>
    </lineage>
</organism>
<keyword evidence="4" id="KW-1185">Reference proteome</keyword>
<dbReference type="RefSeq" id="WP_061973219.1">
    <property type="nucleotide sequence ID" value="NZ_FMAV01000003.1"/>
</dbReference>
<dbReference type="Pfam" id="PF04012">
    <property type="entry name" value="PspA_IM30"/>
    <property type="match status" value="1"/>
</dbReference>
<dbReference type="PANTHER" id="PTHR31088:SF6">
    <property type="entry name" value="PHAGE SHOCK PROTEIN A"/>
    <property type="match status" value="1"/>
</dbReference>
<dbReference type="InterPro" id="IPR007157">
    <property type="entry name" value="PspA_VIPP1"/>
</dbReference>
<comment type="caution">
    <text evidence="3">The sequence shown here is derived from an EMBL/GenBank/DDBJ whole genome shotgun (WGS) entry which is preliminary data.</text>
</comment>
<dbReference type="Proteomes" id="UP000054099">
    <property type="component" value="Unassembled WGS sequence"/>
</dbReference>
<gene>
    <name evidence="3" type="ORF">AS030_15685</name>
</gene>
<accession>A0A0V8J457</accession>
<dbReference type="PANTHER" id="PTHR31088">
    <property type="entry name" value="MEMBRANE-ASSOCIATED PROTEIN VIPP1, CHLOROPLASTIC"/>
    <property type="match status" value="1"/>
</dbReference>
<comment type="similarity">
    <text evidence="1">Belongs to the PspA/Vipp/IM30 family.</text>
</comment>
<protein>
    <submittedName>
        <fullName evidence="3">Modulator protein</fullName>
    </submittedName>
</protein>
<evidence type="ECO:0000313" key="4">
    <source>
        <dbReference type="Proteomes" id="UP000054099"/>
    </source>
</evidence>